<protein>
    <submittedName>
        <fullName evidence="2">Uncharacterized protein</fullName>
    </submittedName>
</protein>
<feature type="compositionally biased region" description="Basic and acidic residues" evidence="1">
    <location>
        <begin position="126"/>
        <end position="142"/>
    </location>
</feature>
<dbReference type="EMBL" id="JAALHA020000014">
    <property type="protein sequence ID" value="MDR9897784.1"/>
    <property type="molecule type" value="Genomic_DNA"/>
</dbReference>
<sequence>MNIDDLPNFEPLPLRKPKTEEEELFYPKWHCFCCSDSGIVRSHLVHLVMPNYNPDHDKWVACQNWDCTKFNDRWGNIDISNFDTRFLPGICQKLDLKHRQDWQQTITIQIEIKKLASSLKMPGSSDRTENSEQEVQQRKAEIEAISPEQWESMRKDYLGDDDE</sequence>
<keyword evidence="3" id="KW-1185">Reference proteome</keyword>
<name>A0AAP5MC95_9CYAN</name>
<accession>A0AAP5MC95</accession>
<feature type="compositionally biased region" description="Basic and acidic residues" evidence="1">
    <location>
        <begin position="151"/>
        <end position="163"/>
    </location>
</feature>
<evidence type="ECO:0000313" key="2">
    <source>
        <dbReference type="EMBL" id="MDR9897784.1"/>
    </source>
</evidence>
<dbReference type="Proteomes" id="UP000667802">
    <property type="component" value="Unassembled WGS sequence"/>
</dbReference>
<evidence type="ECO:0000313" key="3">
    <source>
        <dbReference type="Proteomes" id="UP000667802"/>
    </source>
</evidence>
<dbReference type="AlphaFoldDB" id="A0AAP5MC95"/>
<evidence type="ECO:0000256" key="1">
    <source>
        <dbReference type="SAM" id="MobiDB-lite"/>
    </source>
</evidence>
<proteinExistence type="predicted"/>
<gene>
    <name evidence="2" type="ORF">G7B40_024940</name>
</gene>
<feature type="region of interest" description="Disordered" evidence="1">
    <location>
        <begin position="120"/>
        <end position="163"/>
    </location>
</feature>
<organism evidence="2 3">
    <name type="scientific">Aetokthonos hydrillicola Thurmond2011</name>
    <dbReference type="NCBI Taxonomy" id="2712845"/>
    <lineage>
        <taxon>Bacteria</taxon>
        <taxon>Bacillati</taxon>
        <taxon>Cyanobacteriota</taxon>
        <taxon>Cyanophyceae</taxon>
        <taxon>Nostocales</taxon>
        <taxon>Hapalosiphonaceae</taxon>
        <taxon>Aetokthonos</taxon>
    </lineage>
</organism>
<reference evidence="3" key="1">
    <citation type="journal article" date="2021" name="Science">
        <title>Hunting the eagle killer: A cyanobacterial neurotoxin causes vacuolar myelinopathy.</title>
        <authorList>
            <person name="Breinlinger S."/>
            <person name="Phillips T.J."/>
            <person name="Haram B.N."/>
            <person name="Mares J."/>
            <person name="Martinez Yerena J.A."/>
            <person name="Hrouzek P."/>
            <person name="Sobotka R."/>
            <person name="Henderson W.M."/>
            <person name="Schmieder P."/>
            <person name="Williams S.M."/>
            <person name="Lauderdale J.D."/>
            <person name="Wilde H.D."/>
            <person name="Gerrin W."/>
            <person name="Kust A."/>
            <person name="Washington J.W."/>
            <person name="Wagner C."/>
            <person name="Geier B."/>
            <person name="Liebeke M."/>
            <person name="Enke H."/>
            <person name="Niedermeyer T.H.J."/>
            <person name="Wilde S.B."/>
        </authorList>
    </citation>
    <scope>NUCLEOTIDE SEQUENCE [LARGE SCALE GENOMIC DNA]</scope>
    <source>
        <strain evidence="3">Thurmond2011</strain>
    </source>
</reference>
<dbReference type="RefSeq" id="WP_208339054.1">
    <property type="nucleotide sequence ID" value="NZ_CAWQFN010000488.1"/>
</dbReference>
<comment type="caution">
    <text evidence="2">The sequence shown here is derived from an EMBL/GenBank/DDBJ whole genome shotgun (WGS) entry which is preliminary data.</text>
</comment>